<dbReference type="GO" id="GO:0006221">
    <property type="term" value="P:pyrimidine nucleotide biosynthetic process"/>
    <property type="evidence" value="ECO:0007669"/>
    <property type="project" value="InterPro"/>
</dbReference>
<dbReference type="PIRSF" id="PIRSF006816">
    <property type="entry name" value="Cyc3_hyd_g"/>
    <property type="match status" value="1"/>
</dbReference>
<dbReference type="KEGG" id="est:DN752_08035"/>
<dbReference type="InterPro" id="IPR017938">
    <property type="entry name" value="Riboflavin_synthase-like_b-brl"/>
</dbReference>
<dbReference type="SUPFAM" id="SSF52343">
    <property type="entry name" value="Ferredoxin reductase-like, C-terminal NADP-linked domain"/>
    <property type="match status" value="1"/>
</dbReference>
<dbReference type="InterPro" id="IPR039261">
    <property type="entry name" value="FNR_nucleotide-bd"/>
</dbReference>
<protein>
    <submittedName>
        <fullName evidence="2">Flavodoxin reductase</fullName>
    </submittedName>
</protein>
<dbReference type="GO" id="GO:0050660">
    <property type="term" value="F:flavin adenine dinucleotide binding"/>
    <property type="evidence" value="ECO:0007669"/>
    <property type="project" value="InterPro"/>
</dbReference>
<dbReference type="Proteomes" id="UP000248688">
    <property type="component" value="Chromosome"/>
</dbReference>
<dbReference type="InterPro" id="IPR017927">
    <property type="entry name" value="FAD-bd_FR_type"/>
</dbReference>
<dbReference type="PANTHER" id="PTHR47354">
    <property type="entry name" value="NADH OXIDOREDUCTASE HCR"/>
    <property type="match status" value="1"/>
</dbReference>
<proteinExistence type="predicted"/>
<dbReference type="InterPro" id="IPR008333">
    <property type="entry name" value="Cbr1-like_FAD-bd_dom"/>
</dbReference>
<dbReference type="OrthoDB" id="9789468at2"/>
<evidence type="ECO:0000313" key="2">
    <source>
        <dbReference type="EMBL" id="AWW30077.1"/>
    </source>
</evidence>
<name>A0A2Z4IH88_9BACT</name>
<dbReference type="Gene3D" id="2.40.30.10">
    <property type="entry name" value="Translation factors"/>
    <property type="match status" value="1"/>
</dbReference>
<dbReference type="InterPro" id="IPR012165">
    <property type="entry name" value="Cyt_c3_hydrogenase_gsu"/>
</dbReference>
<dbReference type="Pfam" id="PF00970">
    <property type="entry name" value="FAD_binding_6"/>
    <property type="match status" value="1"/>
</dbReference>
<gene>
    <name evidence="2" type="ORF">DN752_08035</name>
</gene>
<dbReference type="InterPro" id="IPR001433">
    <property type="entry name" value="OxRdtase_FAD/NAD-bd"/>
</dbReference>
<sequence>MANYRLKILEISPVTHDVNRYKVEKPRGYQFTPGQATEVSLLKAGWEAEKRPFTFTNLPSEDHLEFIIKSYQSHEGVTKRLAELEVGDEVEIGDPWGTISFQGEGVFIAGGAGITPFISILRSLRNKNQVGKSVLIFANKTNDDIILFEELKAILGHKFINIIAKQKDTAYDKGLIDKDYLKSTISDFEHQHFYVCGPPGFMKVVNGSLKDLGADPSTLVFEQ</sequence>
<accession>A0A2Z4IH88</accession>
<dbReference type="PANTHER" id="PTHR47354:SF5">
    <property type="entry name" value="PROTEIN RFBI"/>
    <property type="match status" value="1"/>
</dbReference>
<dbReference type="GO" id="GO:0051537">
    <property type="term" value="F:2 iron, 2 sulfur cluster binding"/>
    <property type="evidence" value="ECO:0007669"/>
    <property type="project" value="InterPro"/>
</dbReference>
<dbReference type="Pfam" id="PF00175">
    <property type="entry name" value="NAD_binding_1"/>
    <property type="match status" value="1"/>
</dbReference>
<dbReference type="SUPFAM" id="SSF63380">
    <property type="entry name" value="Riboflavin synthase domain-like"/>
    <property type="match status" value="1"/>
</dbReference>
<dbReference type="GO" id="GO:0016491">
    <property type="term" value="F:oxidoreductase activity"/>
    <property type="evidence" value="ECO:0007669"/>
    <property type="project" value="InterPro"/>
</dbReference>
<reference evidence="2 3" key="1">
    <citation type="submission" date="2018-06" db="EMBL/GenBank/DDBJ databases">
        <title>Echinicola strongylocentroti sp. nov., isolated from a sea urchin Strongylocentrotus intermedius.</title>
        <authorList>
            <person name="Bae S.S."/>
        </authorList>
    </citation>
    <scope>NUCLEOTIDE SEQUENCE [LARGE SCALE GENOMIC DNA]</scope>
    <source>
        <strain evidence="2 3">MEBiC08714</strain>
    </source>
</reference>
<dbReference type="AlphaFoldDB" id="A0A2Z4IH88"/>
<dbReference type="InterPro" id="IPR050415">
    <property type="entry name" value="MRET"/>
</dbReference>
<dbReference type="PRINTS" id="PR00371">
    <property type="entry name" value="FPNCR"/>
</dbReference>
<evidence type="ECO:0000313" key="3">
    <source>
        <dbReference type="Proteomes" id="UP000248688"/>
    </source>
</evidence>
<feature type="domain" description="FAD-binding FR-type" evidence="1">
    <location>
        <begin position="1"/>
        <end position="102"/>
    </location>
</feature>
<dbReference type="PRINTS" id="PR00410">
    <property type="entry name" value="PHEHYDRXLASE"/>
</dbReference>
<dbReference type="RefSeq" id="WP_112783464.1">
    <property type="nucleotide sequence ID" value="NZ_CP030041.1"/>
</dbReference>
<dbReference type="EMBL" id="CP030041">
    <property type="protein sequence ID" value="AWW30077.1"/>
    <property type="molecule type" value="Genomic_DNA"/>
</dbReference>
<dbReference type="InterPro" id="IPR001709">
    <property type="entry name" value="Flavoprot_Pyr_Nucl_cyt_Rdtase"/>
</dbReference>
<keyword evidence="3" id="KW-1185">Reference proteome</keyword>
<organism evidence="2 3">
    <name type="scientific">Echinicola strongylocentroti</name>
    <dbReference type="NCBI Taxonomy" id="1795355"/>
    <lineage>
        <taxon>Bacteria</taxon>
        <taxon>Pseudomonadati</taxon>
        <taxon>Bacteroidota</taxon>
        <taxon>Cytophagia</taxon>
        <taxon>Cytophagales</taxon>
        <taxon>Cyclobacteriaceae</taxon>
        <taxon>Echinicola</taxon>
    </lineage>
</organism>
<dbReference type="Gene3D" id="3.40.50.80">
    <property type="entry name" value="Nucleotide-binding domain of ferredoxin-NADP reductase (FNR) module"/>
    <property type="match status" value="1"/>
</dbReference>
<evidence type="ECO:0000259" key="1">
    <source>
        <dbReference type="PROSITE" id="PS51384"/>
    </source>
</evidence>
<dbReference type="PROSITE" id="PS51384">
    <property type="entry name" value="FAD_FR"/>
    <property type="match status" value="1"/>
</dbReference>
<dbReference type="CDD" id="cd06196">
    <property type="entry name" value="FNR_like_1"/>
    <property type="match status" value="1"/>
</dbReference>